<sequence length="56" mass="6327">MPDDYVSERDLKELGVDPALVRIRCPWATERVGHDGVRCWARADLEPLFGSEGGER</sequence>
<evidence type="ECO:0000313" key="2">
    <source>
        <dbReference type="Proteomes" id="UP000676565"/>
    </source>
</evidence>
<proteinExistence type="predicted"/>
<keyword evidence="2" id="KW-1185">Reference proteome</keyword>
<comment type="caution">
    <text evidence="1">The sequence shown here is derived from an EMBL/GenBank/DDBJ whole genome shotgun (WGS) entry which is preliminary data.</text>
</comment>
<evidence type="ECO:0000313" key="1">
    <source>
        <dbReference type="EMBL" id="MBP3954800.1"/>
    </source>
</evidence>
<dbReference type="EMBL" id="JAGKQQ010000001">
    <property type="protein sequence ID" value="MBP3954800.1"/>
    <property type="molecule type" value="Genomic_DNA"/>
</dbReference>
<accession>A0ABS5BNA6</accession>
<reference evidence="1 2" key="1">
    <citation type="submission" date="2021-04" db="EMBL/GenBank/DDBJ databases">
        <authorList>
            <person name="Ivanova A."/>
        </authorList>
    </citation>
    <scope>NUCLEOTIDE SEQUENCE [LARGE SCALE GENOMIC DNA]</scope>
    <source>
        <strain evidence="1 2">G18</strain>
    </source>
</reference>
<name>A0ABS5BNA6_9BACT</name>
<protein>
    <submittedName>
        <fullName evidence="1">Uncharacterized protein</fullName>
    </submittedName>
</protein>
<organism evidence="1 2">
    <name type="scientific">Gemmata palustris</name>
    <dbReference type="NCBI Taxonomy" id="2822762"/>
    <lineage>
        <taxon>Bacteria</taxon>
        <taxon>Pseudomonadati</taxon>
        <taxon>Planctomycetota</taxon>
        <taxon>Planctomycetia</taxon>
        <taxon>Gemmatales</taxon>
        <taxon>Gemmataceae</taxon>
        <taxon>Gemmata</taxon>
    </lineage>
</organism>
<dbReference type="RefSeq" id="WP_210652912.1">
    <property type="nucleotide sequence ID" value="NZ_JAGKQQ010000001.1"/>
</dbReference>
<gene>
    <name evidence="1" type="ORF">J8F10_05830</name>
</gene>
<dbReference type="Proteomes" id="UP000676565">
    <property type="component" value="Unassembled WGS sequence"/>
</dbReference>